<dbReference type="Proteomes" id="UP000199228">
    <property type="component" value="Unassembled WGS sequence"/>
</dbReference>
<gene>
    <name evidence="12" type="ORF">SAMN02910417_00289</name>
</gene>
<dbReference type="SMART" id="SM00862">
    <property type="entry name" value="Trans_reg_C"/>
    <property type="match status" value="1"/>
</dbReference>
<dbReference type="InterPro" id="IPR036388">
    <property type="entry name" value="WH-like_DNA-bd_sf"/>
</dbReference>
<comment type="function">
    <text evidence="7">May play the central regulatory role in sporulation. It may be an element of the effector pathway responsible for the activation of sporulation genes in response to nutritional stress. Spo0A may act in concert with spo0H (a sigma factor) to control the expression of some genes that are critical to the sporulation process.</text>
</comment>
<evidence type="ECO:0000259" key="10">
    <source>
        <dbReference type="PROSITE" id="PS50110"/>
    </source>
</evidence>
<evidence type="ECO:0000313" key="13">
    <source>
        <dbReference type="Proteomes" id="UP000199228"/>
    </source>
</evidence>
<dbReference type="Gene3D" id="1.10.10.10">
    <property type="entry name" value="Winged helix-like DNA-binding domain superfamily/Winged helix DNA-binding domain"/>
    <property type="match status" value="1"/>
</dbReference>
<feature type="DNA-binding region" description="OmpR/PhoB-type" evidence="9">
    <location>
        <begin position="129"/>
        <end position="224"/>
    </location>
</feature>
<evidence type="ECO:0000256" key="1">
    <source>
        <dbReference type="ARBA" id="ARBA00018672"/>
    </source>
</evidence>
<feature type="domain" description="OmpR/PhoB-type" evidence="11">
    <location>
        <begin position="129"/>
        <end position="224"/>
    </location>
</feature>
<evidence type="ECO:0000313" key="12">
    <source>
        <dbReference type="EMBL" id="SDB03700.1"/>
    </source>
</evidence>
<dbReference type="CDD" id="cd17574">
    <property type="entry name" value="REC_OmpR"/>
    <property type="match status" value="1"/>
</dbReference>
<dbReference type="PROSITE" id="PS51755">
    <property type="entry name" value="OMPR_PHOB"/>
    <property type="match status" value="1"/>
</dbReference>
<dbReference type="GO" id="GO:0000156">
    <property type="term" value="F:phosphorelay response regulator activity"/>
    <property type="evidence" value="ECO:0007669"/>
    <property type="project" value="TreeGrafter"/>
</dbReference>
<dbReference type="GO" id="GO:0006355">
    <property type="term" value="P:regulation of DNA-templated transcription"/>
    <property type="evidence" value="ECO:0007669"/>
    <property type="project" value="InterPro"/>
</dbReference>
<dbReference type="InterPro" id="IPR011006">
    <property type="entry name" value="CheY-like_superfamily"/>
</dbReference>
<keyword evidence="5 9" id="KW-0238">DNA-binding</keyword>
<dbReference type="SUPFAM" id="SSF46894">
    <property type="entry name" value="C-terminal effector domain of the bipartite response regulators"/>
    <property type="match status" value="1"/>
</dbReference>
<dbReference type="PANTHER" id="PTHR48111:SF21">
    <property type="entry name" value="DNA-BINDING DUAL MASTER TRANSCRIPTIONAL REGULATOR RPAA"/>
    <property type="match status" value="1"/>
</dbReference>
<proteinExistence type="predicted"/>
<dbReference type="Gene3D" id="6.10.250.690">
    <property type="match status" value="1"/>
</dbReference>
<dbReference type="GO" id="GO:0005829">
    <property type="term" value="C:cytosol"/>
    <property type="evidence" value="ECO:0007669"/>
    <property type="project" value="TreeGrafter"/>
</dbReference>
<dbReference type="InterPro" id="IPR039420">
    <property type="entry name" value="WalR-like"/>
</dbReference>
<evidence type="ECO:0000256" key="6">
    <source>
        <dbReference type="ARBA" id="ARBA00023163"/>
    </source>
</evidence>
<dbReference type="Gene3D" id="3.40.50.2300">
    <property type="match status" value="1"/>
</dbReference>
<keyword evidence="2 8" id="KW-0597">Phosphoprotein</keyword>
<keyword evidence="13" id="KW-1185">Reference proteome</keyword>
<feature type="modified residue" description="4-aspartylphosphate" evidence="8">
    <location>
        <position position="52"/>
    </location>
</feature>
<dbReference type="FunFam" id="3.40.50.2300:FF:000001">
    <property type="entry name" value="DNA-binding response regulator PhoB"/>
    <property type="match status" value="1"/>
</dbReference>
<evidence type="ECO:0000256" key="8">
    <source>
        <dbReference type="PROSITE-ProRule" id="PRU00169"/>
    </source>
</evidence>
<dbReference type="PANTHER" id="PTHR48111">
    <property type="entry name" value="REGULATOR OF RPOS"/>
    <property type="match status" value="1"/>
</dbReference>
<evidence type="ECO:0000256" key="5">
    <source>
        <dbReference type="ARBA" id="ARBA00023125"/>
    </source>
</evidence>
<dbReference type="STRING" id="1732.SAMN02910417_00289"/>
<keyword evidence="4" id="KW-0805">Transcription regulation</keyword>
<evidence type="ECO:0000256" key="4">
    <source>
        <dbReference type="ARBA" id="ARBA00023015"/>
    </source>
</evidence>
<dbReference type="SMART" id="SM00448">
    <property type="entry name" value="REC"/>
    <property type="match status" value="1"/>
</dbReference>
<protein>
    <recommendedName>
        <fullName evidence="1">Stage 0 sporulation protein A homolog</fullName>
    </recommendedName>
</protein>
<dbReference type="EMBL" id="FMXR01000004">
    <property type="protein sequence ID" value="SDB03700.1"/>
    <property type="molecule type" value="Genomic_DNA"/>
</dbReference>
<dbReference type="PROSITE" id="PS50110">
    <property type="entry name" value="RESPONSE_REGULATORY"/>
    <property type="match status" value="1"/>
</dbReference>
<organism evidence="12 13">
    <name type="scientific">Eubacterium oxidoreducens</name>
    <dbReference type="NCBI Taxonomy" id="1732"/>
    <lineage>
        <taxon>Bacteria</taxon>
        <taxon>Bacillati</taxon>
        <taxon>Bacillota</taxon>
        <taxon>Clostridia</taxon>
        <taxon>Eubacteriales</taxon>
        <taxon>Eubacteriaceae</taxon>
        <taxon>Eubacterium</taxon>
    </lineage>
</organism>
<dbReference type="InterPro" id="IPR016032">
    <property type="entry name" value="Sig_transdc_resp-reg_C-effctor"/>
</dbReference>
<dbReference type="Pfam" id="PF00072">
    <property type="entry name" value="Response_reg"/>
    <property type="match status" value="1"/>
</dbReference>
<dbReference type="RefSeq" id="WP_090171417.1">
    <property type="nucleotide sequence ID" value="NZ_FMXR01000004.1"/>
</dbReference>
<evidence type="ECO:0000256" key="7">
    <source>
        <dbReference type="ARBA" id="ARBA00024867"/>
    </source>
</evidence>
<evidence type="ECO:0000256" key="9">
    <source>
        <dbReference type="PROSITE-ProRule" id="PRU01091"/>
    </source>
</evidence>
<dbReference type="InterPro" id="IPR001867">
    <property type="entry name" value="OmpR/PhoB-type_DNA-bd"/>
</dbReference>
<dbReference type="OrthoDB" id="9790442at2"/>
<accession>A0A1G6A5W6</accession>
<dbReference type="InterPro" id="IPR001789">
    <property type="entry name" value="Sig_transdc_resp-reg_receiver"/>
</dbReference>
<dbReference type="GO" id="GO:0032993">
    <property type="term" value="C:protein-DNA complex"/>
    <property type="evidence" value="ECO:0007669"/>
    <property type="project" value="TreeGrafter"/>
</dbReference>
<evidence type="ECO:0000259" key="11">
    <source>
        <dbReference type="PROSITE" id="PS51755"/>
    </source>
</evidence>
<feature type="domain" description="Response regulatory" evidence="10">
    <location>
        <begin position="3"/>
        <end position="116"/>
    </location>
</feature>
<evidence type="ECO:0000256" key="3">
    <source>
        <dbReference type="ARBA" id="ARBA00023012"/>
    </source>
</evidence>
<keyword evidence="6" id="KW-0804">Transcription</keyword>
<dbReference type="CDD" id="cd00383">
    <property type="entry name" value="trans_reg_C"/>
    <property type="match status" value="1"/>
</dbReference>
<sequence length="224" mass="25858">MHKILVVDDEKYIRESIREFAEFSGYEVQEAANGMDAINICKNQDFDVIIMDIMMPTIDGYLTYKEIKKMKDIPVLMLSAKGEEYDKLYGFELGVDDYVTKPFSLKELMARVAVIIRRNAPCELSCDSLGCIEEDGLTMHLASREVCLNGEPLFLRPKEYDLLLFFLQNKNIVFSRDELLNKVWGYDYGGDDRTVDSQVKMLRRALGDYRSHIITIRGVGYKFV</sequence>
<dbReference type="GO" id="GO:0000976">
    <property type="term" value="F:transcription cis-regulatory region binding"/>
    <property type="evidence" value="ECO:0007669"/>
    <property type="project" value="TreeGrafter"/>
</dbReference>
<keyword evidence="3" id="KW-0902">Two-component regulatory system</keyword>
<dbReference type="Pfam" id="PF00486">
    <property type="entry name" value="Trans_reg_C"/>
    <property type="match status" value="1"/>
</dbReference>
<dbReference type="SUPFAM" id="SSF52172">
    <property type="entry name" value="CheY-like"/>
    <property type="match status" value="1"/>
</dbReference>
<dbReference type="AlphaFoldDB" id="A0A1G6A5W6"/>
<reference evidence="12 13" key="1">
    <citation type="submission" date="2016-10" db="EMBL/GenBank/DDBJ databases">
        <authorList>
            <person name="de Groot N.N."/>
        </authorList>
    </citation>
    <scope>NUCLEOTIDE SEQUENCE [LARGE SCALE GENOMIC DNA]</scope>
    <source>
        <strain evidence="12 13">DSM 3217</strain>
    </source>
</reference>
<name>A0A1G6A5W6_EUBOX</name>
<evidence type="ECO:0000256" key="2">
    <source>
        <dbReference type="ARBA" id="ARBA00022553"/>
    </source>
</evidence>